<dbReference type="InterPro" id="IPR033885">
    <property type="entry name" value="AlkB/XylM"/>
</dbReference>
<dbReference type="OrthoDB" id="4759734at2"/>
<evidence type="ECO:0000256" key="10">
    <source>
        <dbReference type="ARBA" id="ARBA00023033"/>
    </source>
</evidence>
<feature type="transmembrane region" description="Helical" evidence="12">
    <location>
        <begin position="318"/>
        <end position="336"/>
    </location>
</feature>
<keyword evidence="3" id="KW-1003">Cell membrane</keyword>
<dbReference type="CDD" id="cd03512">
    <property type="entry name" value="Alkane-hydroxylase"/>
    <property type="match status" value="1"/>
</dbReference>
<sequence length="350" mass="37639">MFDRLFTTAPPALAFAAFGAAPALLLIAGALWGGWALWAGLLWMALAAPAADVALSRSFPDADPQARFRATEAALVILIGLHFALLAAALAGFAGDRLGGAERVALFLGAGMYFGQVTNATAHELIHRAGRWPFRLGAAAYVSLLFGHHTSAHRLVHHRHVATAADPNSAPAGMGFWRFFPRAWIGSFRAGLAAERDLSARKPGRLNPYAIWVGGGLGLAAAVGLMLGPRALADYLALCLYAQMQLMLSDYVQHYGLRRQMTAGGKTEPVGPRHSWDSPHALSSLTLVNAPRHSDHHTHPNRAYPALQLERTGQPRPLLPYPLAVMAGLALIPPLWRRVMDRRAARMMGG</sequence>
<evidence type="ECO:0000313" key="15">
    <source>
        <dbReference type="Proteomes" id="UP000233742"/>
    </source>
</evidence>
<comment type="similarity">
    <text evidence="2">Belongs to the fatty acid desaturase type 1 family. AlkB subfamily.</text>
</comment>
<keyword evidence="9" id="KW-0408">Iron</keyword>
<dbReference type="RefSeq" id="WP_101460719.1">
    <property type="nucleotide sequence ID" value="NZ_CP025408.1"/>
</dbReference>
<dbReference type="EMBL" id="CP025408">
    <property type="protein sequence ID" value="AUH34054.1"/>
    <property type="molecule type" value="Genomic_DNA"/>
</dbReference>
<keyword evidence="6" id="KW-0479">Metal-binding</keyword>
<keyword evidence="15" id="KW-1185">Reference proteome</keyword>
<dbReference type="AlphaFoldDB" id="A0A2K9EXM2"/>
<feature type="transmembrane region" description="Helical" evidence="12">
    <location>
        <begin position="12"/>
        <end position="31"/>
    </location>
</feature>
<feature type="transmembrane region" description="Helical" evidence="12">
    <location>
        <begin position="209"/>
        <end position="228"/>
    </location>
</feature>
<evidence type="ECO:0000256" key="3">
    <source>
        <dbReference type="ARBA" id="ARBA00022475"/>
    </source>
</evidence>
<evidence type="ECO:0000256" key="1">
    <source>
        <dbReference type="ARBA" id="ARBA00004429"/>
    </source>
</evidence>
<keyword evidence="10 14" id="KW-0503">Monooxygenase</keyword>
<dbReference type="PANTHER" id="PTHR38674">
    <property type="entry name" value="ALKANE 1-MONOOXYGENASE 1"/>
    <property type="match status" value="1"/>
</dbReference>
<dbReference type="KEGG" id="paro:CUV01_12210"/>
<feature type="transmembrane region" description="Helical" evidence="12">
    <location>
        <begin position="75"/>
        <end position="94"/>
    </location>
</feature>
<evidence type="ECO:0000256" key="12">
    <source>
        <dbReference type="SAM" id="Phobius"/>
    </source>
</evidence>
<evidence type="ECO:0000256" key="11">
    <source>
        <dbReference type="ARBA" id="ARBA00023136"/>
    </source>
</evidence>
<evidence type="ECO:0000259" key="13">
    <source>
        <dbReference type="Pfam" id="PF00487"/>
    </source>
</evidence>
<feature type="domain" description="Fatty acid desaturase" evidence="13">
    <location>
        <begin position="105"/>
        <end position="308"/>
    </location>
</feature>
<dbReference type="InterPro" id="IPR005804">
    <property type="entry name" value="FA_desaturase_dom"/>
</dbReference>
<name>A0A2K9EXM2_9RHOB</name>
<protein>
    <submittedName>
        <fullName evidence="14">Alkane 1-monooxygenase</fullName>
    </submittedName>
</protein>
<accession>A0A2K9EXM2</accession>
<evidence type="ECO:0000256" key="9">
    <source>
        <dbReference type="ARBA" id="ARBA00023004"/>
    </source>
</evidence>
<keyword evidence="4" id="KW-0997">Cell inner membrane</keyword>
<dbReference type="GO" id="GO:0005886">
    <property type="term" value="C:plasma membrane"/>
    <property type="evidence" value="ECO:0007669"/>
    <property type="project" value="UniProtKB-SubCell"/>
</dbReference>
<dbReference type="GO" id="GO:0004497">
    <property type="term" value="F:monooxygenase activity"/>
    <property type="evidence" value="ECO:0007669"/>
    <property type="project" value="UniProtKB-KW"/>
</dbReference>
<organism evidence="14 15">
    <name type="scientific">Paracoccus tegillarcae</name>
    <dbReference type="NCBI Taxonomy" id="1529068"/>
    <lineage>
        <taxon>Bacteria</taxon>
        <taxon>Pseudomonadati</taxon>
        <taxon>Pseudomonadota</taxon>
        <taxon>Alphaproteobacteria</taxon>
        <taxon>Rhodobacterales</taxon>
        <taxon>Paracoccaceae</taxon>
        <taxon>Paracoccus</taxon>
    </lineage>
</organism>
<evidence type="ECO:0000256" key="8">
    <source>
        <dbReference type="ARBA" id="ARBA00023002"/>
    </source>
</evidence>
<evidence type="ECO:0000256" key="2">
    <source>
        <dbReference type="ARBA" id="ARBA00010823"/>
    </source>
</evidence>
<evidence type="ECO:0000256" key="6">
    <source>
        <dbReference type="ARBA" id="ARBA00022723"/>
    </source>
</evidence>
<dbReference type="Proteomes" id="UP000233742">
    <property type="component" value="Chromosome"/>
</dbReference>
<keyword evidence="5 12" id="KW-0812">Transmembrane</keyword>
<evidence type="ECO:0000256" key="5">
    <source>
        <dbReference type="ARBA" id="ARBA00022692"/>
    </source>
</evidence>
<proteinExistence type="inferred from homology"/>
<dbReference type="PANTHER" id="PTHR38674:SF1">
    <property type="entry name" value="ALKANE 1-MONOOXYGENASE 1"/>
    <property type="match status" value="1"/>
</dbReference>
<dbReference type="GO" id="GO:0046872">
    <property type="term" value="F:metal ion binding"/>
    <property type="evidence" value="ECO:0007669"/>
    <property type="project" value="UniProtKB-KW"/>
</dbReference>
<dbReference type="GO" id="GO:0006629">
    <property type="term" value="P:lipid metabolic process"/>
    <property type="evidence" value="ECO:0007669"/>
    <property type="project" value="InterPro"/>
</dbReference>
<evidence type="ECO:0000256" key="4">
    <source>
        <dbReference type="ARBA" id="ARBA00022519"/>
    </source>
</evidence>
<keyword evidence="8" id="KW-0560">Oxidoreductase</keyword>
<keyword evidence="11 12" id="KW-0472">Membrane</keyword>
<dbReference type="Pfam" id="PF00487">
    <property type="entry name" value="FA_desaturase"/>
    <property type="match status" value="1"/>
</dbReference>
<reference evidence="14 15" key="1">
    <citation type="submission" date="2017-12" db="EMBL/GenBank/DDBJ databases">
        <authorList>
            <person name="Hurst M.R.H."/>
        </authorList>
    </citation>
    <scope>NUCLEOTIDE SEQUENCE [LARGE SCALE GENOMIC DNA]</scope>
    <source>
        <strain evidence="14 15">BM15</strain>
    </source>
</reference>
<evidence type="ECO:0000313" key="14">
    <source>
        <dbReference type="EMBL" id="AUH34054.1"/>
    </source>
</evidence>
<comment type="subcellular location">
    <subcellularLocation>
        <location evidence="1">Cell inner membrane</location>
        <topology evidence="1">Multi-pass membrane protein</topology>
    </subcellularLocation>
</comment>
<gene>
    <name evidence="14" type="ORF">CUV01_12210</name>
</gene>
<keyword evidence="7 12" id="KW-1133">Transmembrane helix</keyword>
<evidence type="ECO:0000256" key="7">
    <source>
        <dbReference type="ARBA" id="ARBA00022989"/>
    </source>
</evidence>